<dbReference type="GO" id="GO:0016616">
    <property type="term" value="F:oxidoreductase activity, acting on the CH-OH group of donors, NAD or NADP as acceptor"/>
    <property type="evidence" value="ECO:0007669"/>
    <property type="project" value="UniProtKB-ARBA"/>
</dbReference>
<evidence type="ECO:0000256" key="1">
    <source>
        <dbReference type="ARBA" id="ARBA00007905"/>
    </source>
</evidence>
<accession>A0A399G769</accession>
<dbReference type="CDD" id="cd19071">
    <property type="entry name" value="AKR_AKR1-5-like"/>
    <property type="match status" value="1"/>
</dbReference>
<dbReference type="PANTHER" id="PTHR43827:SF3">
    <property type="entry name" value="NADP-DEPENDENT OXIDOREDUCTASE DOMAIN-CONTAINING PROTEIN"/>
    <property type="match status" value="1"/>
</dbReference>
<dbReference type="Gene3D" id="3.20.20.100">
    <property type="entry name" value="NADP-dependent oxidoreductase domain"/>
    <property type="match status" value="1"/>
</dbReference>
<keyword evidence="5" id="KW-1185">Reference proteome</keyword>
<dbReference type="InterPro" id="IPR018170">
    <property type="entry name" value="Aldo/ket_reductase_CS"/>
</dbReference>
<dbReference type="InterPro" id="IPR023210">
    <property type="entry name" value="NADP_OxRdtase_dom"/>
</dbReference>
<dbReference type="PROSITE" id="PS00063">
    <property type="entry name" value="ALDOKETO_REDUCTASE_3"/>
    <property type="match status" value="1"/>
</dbReference>
<keyword evidence="3" id="KW-0560">Oxidoreductase</keyword>
<dbReference type="SUPFAM" id="SSF51430">
    <property type="entry name" value="NAD(P)-linked oxidoreductase"/>
    <property type="match status" value="1"/>
</dbReference>
<evidence type="ECO:0000313" key="5">
    <source>
        <dbReference type="Proteomes" id="UP000265719"/>
    </source>
</evidence>
<evidence type="ECO:0000313" key="4">
    <source>
        <dbReference type="EMBL" id="UOE20418.1"/>
    </source>
</evidence>
<dbReference type="KEGG" id="thao:NI17_004065"/>
<dbReference type="Pfam" id="PF00248">
    <property type="entry name" value="Aldo_ket_red"/>
    <property type="match status" value="1"/>
</dbReference>
<dbReference type="InterPro" id="IPR020471">
    <property type="entry name" value="AKR"/>
</dbReference>
<dbReference type="FunFam" id="3.20.20.100:FF:000015">
    <property type="entry name" value="Oxidoreductase, aldo/keto reductase family"/>
    <property type="match status" value="1"/>
</dbReference>
<dbReference type="InterPro" id="IPR036812">
    <property type="entry name" value="NAD(P)_OxRdtase_dom_sf"/>
</dbReference>
<evidence type="ECO:0000256" key="2">
    <source>
        <dbReference type="ARBA" id="ARBA00022857"/>
    </source>
</evidence>
<keyword evidence="2" id="KW-0521">NADP</keyword>
<dbReference type="PANTHER" id="PTHR43827">
    <property type="entry name" value="2,5-DIKETO-D-GLUCONIC ACID REDUCTASE"/>
    <property type="match status" value="1"/>
</dbReference>
<comment type="similarity">
    <text evidence="1">Belongs to the aldo/keto reductase family.</text>
</comment>
<dbReference type="PIRSF" id="PIRSF000097">
    <property type="entry name" value="AKR"/>
    <property type="match status" value="1"/>
</dbReference>
<dbReference type="AlphaFoldDB" id="A0A399G769"/>
<proteinExistence type="inferred from homology"/>
<reference evidence="4" key="1">
    <citation type="submission" date="2020-10" db="EMBL/GenBank/DDBJ databases">
        <title>De novo genome project of the cellulose decomposer Thermobifida halotolerans type strain.</title>
        <authorList>
            <person name="Nagy I."/>
            <person name="Horvath B."/>
            <person name="Kukolya J."/>
            <person name="Nagy I."/>
            <person name="Orsini M."/>
        </authorList>
    </citation>
    <scope>NUCLEOTIDE SEQUENCE</scope>
    <source>
        <strain evidence="4">DSM 44931</strain>
    </source>
</reference>
<dbReference type="OrthoDB" id="9804790at2"/>
<organism evidence="4 5">
    <name type="scientific">Thermobifida halotolerans</name>
    <dbReference type="NCBI Taxonomy" id="483545"/>
    <lineage>
        <taxon>Bacteria</taxon>
        <taxon>Bacillati</taxon>
        <taxon>Actinomycetota</taxon>
        <taxon>Actinomycetes</taxon>
        <taxon>Streptosporangiales</taxon>
        <taxon>Nocardiopsidaceae</taxon>
        <taxon>Thermobifida</taxon>
    </lineage>
</organism>
<dbReference type="RefSeq" id="WP_068689273.1">
    <property type="nucleotide sequence ID" value="NZ_CP063196.1"/>
</dbReference>
<evidence type="ECO:0000256" key="3">
    <source>
        <dbReference type="ARBA" id="ARBA00023002"/>
    </source>
</evidence>
<dbReference type="PRINTS" id="PR00069">
    <property type="entry name" value="ALDKETRDTASE"/>
</dbReference>
<dbReference type="EMBL" id="CP063196">
    <property type="protein sequence ID" value="UOE20418.1"/>
    <property type="molecule type" value="Genomic_DNA"/>
</dbReference>
<sequence>MTMPTITLNNGVAMPQLGFGTWQVGRDAVATALAAGYRCLDTAEMYGNESAVAEAVAASGIDRAELFVTTKVWNDHHGYRATLDAFHASRRRLGLDVVDLYLIHWPGPSDSGNIETWRALETLYAEGAVRAIGVSNFSPAQIDVLLDACDVVPAVNQIELNPARPRLRERAHHARHGIATQAWAPIARGGLLTHPAVTAVADAHSRTPAQVVLRWHLQHGVSAIPRSATPERIRSNLAVTDFTLTPDDMAALDALGE</sequence>
<gene>
    <name evidence="4" type="ORF">NI17_004065</name>
</gene>
<name>A0A399G769_9ACTN</name>
<dbReference type="Proteomes" id="UP000265719">
    <property type="component" value="Chromosome"/>
</dbReference>
<protein>
    <submittedName>
        <fullName evidence="4">Aldo/keto reductase</fullName>
    </submittedName>
</protein>
<dbReference type="PROSITE" id="PS00062">
    <property type="entry name" value="ALDOKETO_REDUCTASE_2"/>
    <property type="match status" value="1"/>
</dbReference>